<sequence>MSGSSRKRNSKWDMKEESQHSHENVRDNAWPRKAGISFHDKESRSGWFSPKGGGYNSGHKWSSREDDMLKSRRDSRFPSREPLPGSRGSLKEDCIDDYRESFRATTAWDGEGSYSMKMSPGLDDWRQQIRRHSPRSDWNGPHRSRSRSQSRSRSRSWNRSRSPVRGFRQESDIYVRNRERSGVSAQLCKDFAAGRCRRGNNCPFSHHSGESYEESRESRHRKAGAPKYSIPHESREYPMRSGRNRDASLERGGDHDSRKNGDIPCKFFAAGNCRNGKYCRFSHSVQASPNRRSRDDNLVRRSHNLDDTDKLWNGPTWSDTNTFTDTVKLSDEKLERMGDRRARDDRWSRSHNSDDMEKVWEGPKWGGKDKPTDTAKLIEDRNERMGSLEPRFSAWSAEGRWPHSLDENAARADQTAVSHGAVESNNMEALQCKMKNSSVGVVVSESGGTENWLGDMEMSPEWNYRVQPSNRALKEEHGHITQSSQSLALGDTSVLSREQEISREASVQLHDASSSMQPMIIEKPYFKHDYNQREGGVALPGSDKNAFGRTATSHIDLNFSASLLPTPSFDQNGQIPSTLPLSLNSFGQSQGAITSEPSGGHMKIPQTHTLFPEEKSINKSDTVDTSASQFSSGIKPTQDVVGSEQLTQLSASLVQFLGNQQQLPQIYAALNTANLVQMSPSANAEGSIEPDSAVISQPNEAIKSHMQYDPLCDSIDSKKHNAVNLPPFSVKPVGQKITVDVKPEIPNGGSEEPSKKSQISEKLELDADCKVSSNSGGVEAEETKKAQVENQILENDGVEKTDGDDKDDDEGKKRKDAKESKEAKGIRTFKFALVEFVKEILKPTWKEGQVTKDAYKNIVKKVVDKVTGTMQEAANIPQTQEKINQYLAFSKPKLSKLVQAYVEKFQKG</sequence>
<organism evidence="1 2">
    <name type="scientific">Pistacia atlantica</name>
    <dbReference type="NCBI Taxonomy" id="434234"/>
    <lineage>
        <taxon>Eukaryota</taxon>
        <taxon>Viridiplantae</taxon>
        <taxon>Streptophyta</taxon>
        <taxon>Embryophyta</taxon>
        <taxon>Tracheophyta</taxon>
        <taxon>Spermatophyta</taxon>
        <taxon>Magnoliopsida</taxon>
        <taxon>eudicotyledons</taxon>
        <taxon>Gunneridae</taxon>
        <taxon>Pentapetalae</taxon>
        <taxon>rosids</taxon>
        <taxon>malvids</taxon>
        <taxon>Sapindales</taxon>
        <taxon>Anacardiaceae</taxon>
        <taxon>Pistacia</taxon>
    </lineage>
</organism>
<dbReference type="Proteomes" id="UP001164250">
    <property type="component" value="Chromosome 5"/>
</dbReference>
<reference evidence="2" key="1">
    <citation type="journal article" date="2023" name="G3 (Bethesda)">
        <title>Genome assembly and association tests identify interacting loci associated with vigor, precocity, and sex in interspecific pistachio rootstocks.</title>
        <authorList>
            <person name="Palmer W."/>
            <person name="Jacygrad E."/>
            <person name="Sagayaradj S."/>
            <person name="Cavanaugh K."/>
            <person name="Han R."/>
            <person name="Bertier L."/>
            <person name="Beede B."/>
            <person name="Kafkas S."/>
            <person name="Golino D."/>
            <person name="Preece J."/>
            <person name="Michelmore R."/>
        </authorList>
    </citation>
    <scope>NUCLEOTIDE SEQUENCE [LARGE SCALE GENOMIC DNA]</scope>
</reference>
<comment type="caution">
    <text evidence="1">The sequence shown here is derived from an EMBL/GenBank/DDBJ whole genome shotgun (WGS) entry which is preliminary data.</text>
</comment>
<protein>
    <submittedName>
        <fullName evidence="1">Uncharacterized protein</fullName>
    </submittedName>
</protein>
<keyword evidence="2" id="KW-1185">Reference proteome</keyword>
<evidence type="ECO:0000313" key="2">
    <source>
        <dbReference type="Proteomes" id="UP001164250"/>
    </source>
</evidence>
<accession>A0ACC1BD12</accession>
<dbReference type="EMBL" id="CM047901">
    <property type="protein sequence ID" value="KAJ0096786.1"/>
    <property type="molecule type" value="Genomic_DNA"/>
</dbReference>
<evidence type="ECO:0000313" key="1">
    <source>
        <dbReference type="EMBL" id="KAJ0096786.1"/>
    </source>
</evidence>
<gene>
    <name evidence="1" type="ORF">Patl1_27865</name>
</gene>
<name>A0ACC1BD12_9ROSI</name>
<proteinExistence type="predicted"/>